<feature type="transmembrane region" description="Helical" evidence="1">
    <location>
        <begin position="7"/>
        <end position="26"/>
    </location>
</feature>
<gene>
    <name evidence="2" type="ORF">LMKDKBCB_01386</name>
</gene>
<evidence type="ECO:0000313" key="3">
    <source>
        <dbReference type="Proteomes" id="UP000330807"/>
    </source>
</evidence>
<evidence type="ECO:0000256" key="1">
    <source>
        <dbReference type="SAM" id="Phobius"/>
    </source>
</evidence>
<protein>
    <submittedName>
        <fullName evidence="2">Uncharacterized protein</fullName>
    </submittedName>
</protein>
<keyword evidence="1" id="KW-0472">Membrane</keyword>
<evidence type="ECO:0000313" key="2">
    <source>
        <dbReference type="EMBL" id="VWL92517.1"/>
    </source>
</evidence>
<organism evidence="2 3">
    <name type="scientific">Collinsella aerofaciens</name>
    <dbReference type="NCBI Taxonomy" id="74426"/>
    <lineage>
        <taxon>Bacteria</taxon>
        <taxon>Bacillati</taxon>
        <taxon>Actinomycetota</taxon>
        <taxon>Coriobacteriia</taxon>
        <taxon>Coriobacteriales</taxon>
        <taxon>Coriobacteriaceae</taxon>
        <taxon>Collinsella</taxon>
    </lineage>
</organism>
<keyword evidence="1" id="KW-1133">Transmembrane helix</keyword>
<feature type="transmembrane region" description="Helical" evidence="1">
    <location>
        <begin position="32"/>
        <end position="57"/>
    </location>
</feature>
<name>A0A5K1IUA9_9ACTN</name>
<dbReference type="AlphaFoldDB" id="A0A5K1IUA9"/>
<feature type="transmembrane region" description="Helical" evidence="1">
    <location>
        <begin position="69"/>
        <end position="96"/>
    </location>
</feature>
<dbReference type="PROSITE" id="PS51257">
    <property type="entry name" value="PROKAR_LIPOPROTEIN"/>
    <property type="match status" value="1"/>
</dbReference>
<accession>A0A5K1IUA9</accession>
<keyword evidence="1" id="KW-0812">Transmembrane</keyword>
<proteinExistence type="predicted"/>
<dbReference type="Proteomes" id="UP000330807">
    <property type="component" value="Unassembled WGS sequence"/>
</dbReference>
<reference evidence="2 3" key="1">
    <citation type="submission" date="2019-10" db="EMBL/GenBank/DDBJ databases">
        <authorList>
            <person name="Wolf R A."/>
        </authorList>
    </citation>
    <scope>NUCLEOTIDE SEQUENCE [LARGE SCALE GENOMIC DNA]</scope>
    <source>
        <strain evidence="2">Collinsella_aerofaciens_AK_138A</strain>
    </source>
</reference>
<dbReference type="EMBL" id="CABWIH010000030">
    <property type="protein sequence ID" value="VWL92517.1"/>
    <property type="molecule type" value="Genomic_DNA"/>
</dbReference>
<sequence length="108" mass="11555">MKRRRQSAVYSPGGCGCGLLLLPVIAVSIGVMFALAGLAAAAFVLLIAAIGVTIWLYRSREQRRAKGKTNVGWVVFLVIAYLLSISYLAFFILLLISTFTGESVTVGS</sequence>